<accession>A0A1V6SW38</accession>
<evidence type="ECO:0000256" key="1">
    <source>
        <dbReference type="SAM" id="MobiDB-lite"/>
    </source>
</evidence>
<organism evidence="2 3">
    <name type="scientific">Penicillium steckii</name>
    <dbReference type="NCBI Taxonomy" id="303698"/>
    <lineage>
        <taxon>Eukaryota</taxon>
        <taxon>Fungi</taxon>
        <taxon>Dikarya</taxon>
        <taxon>Ascomycota</taxon>
        <taxon>Pezizomycotina</taxon>
        <taxon>Eurotiomycetes</taxon>
        <taxon>Eurotiomycetidae</taxon>
        <taxon>Eurotiales</taxon>
        <taxon>Aspergillaceae</taxon>
        <taxon>Penicillium</taxon>
    </lineage>
</organism>
<gene>
    <name evidence="2" type="ORF">PENSTE_c019G04284</name>
</gene>
<evidence type="ECO:0000313" key="2">
    <source>
        <dbReference type="EMBL" id="OQE17954.1"/>
    </source>
</evidence>
<keyword evidence="3" id="KW-1185">Reference proteome</keyword>
<evidence type="ECO:0000313" key="3">
    <source>
        <dbReference type="Proteomes" id="UP000191285"/>
    </source>
</evidence>
<dbReference type="AlphaFoldDB" id="A0A1V6SW38"/>
<comment type="caution">
    <text evidence="2">The sequence shown here is derived from an EMBL/GenBank/DDBJ whole genome shotgun (WGS) entry which is preliminary data.</text>
</comment>
<sequence>MMRRLSHLAGCCCTRCASSSSSSDASEEQSPLHSSTHQEDGSNNSDGTNPEGTNPGEPEAILEEVFEARRSLTRPSTMSSTAGNYTSDEQSNRDETEDPESLHTYFQGLENSIYDKYRESGTQRRRWMEDANEPDCSIARSFLTFEQLEEVYDLEGPVSNPPITTIPDWRLMGLDPDRDCLGFDIVDETFVWAGFTALGLIIIEAFKRWPDRNGHNISEITQAIYTRDHPIESLKTVFVNTVVNEDTFPFIREHLYRESNGLSWPASGTQVWDLDRDEESFDMLLGTRIGKFVCYLVLGAFPRGMRRIARVSTTPAHPENGGTAVHMRFEIEEIA</sequence>
<feature type="region of interest" description="Disordered" evidence="1">
    <location>
        <begin position="14"/>
        <end position="59"/>
    </location>
</feature>
<dbReference type="Proteomes" id="UP000191285">
    <property type="component" value="Unassembled WGS sequence"/>
</dbReference>
<dbReference type="EMBL" id="MLKD01000019">
    <property type="protein sequence ID" value="OQE17954.1"/>
    <property type="molecule type" value="Genomic_DNA"/>
</dbReference>
<name>A0A1V6SW38_9EURO</name>
<feature type="compositionally biased region" description="Polar residues" evidence="1">
    <location>
        <begin position="73"/>
        <end position="89"/>
    </location>
</feature>
<reference evidence="3" key="1">
    <citation type="journal article" date="2017" name="Nat. Microbiol.">
        <title>Global analysis of biosynthetic gene clusters reveals vast potential of secondary metabolite production in Penicillium species.</title>
        <authorList>
            <person name="Nielsen J.C."/>
            <person name="Grijseels S."/>
            <person name="Prigent S."/>
            <person name="Ji B."/>
            <person name="Dainat J."/>
            <person name="Nielsen K.F."/>
            <person name="Frisvad J.C."/>
            <person name="Workman M."/>
            <person name="Nielsen J."/>
        </authorList>
    </citation>
    <scope>NUCLEOTIDE SEQUENCE [LARGE SCALE GENOMIC DNA]</scope>
    <source>
        <strain evidence="3">IBT 24891</strain>
    </source>
</reference>
<proteinExistence type="predicted"/>
<dbReference type="OrthoDB" id="4367389at2759"/>
<feature type="region of interest" description="Disordered" evidence="1">
    <location>
        <begin position="71"/>
        <end position="100"/>
    </location>
</feature>
<feature type="compositionally biased region" description="Polar residues" evidence="1">
    <location>
        <begin position="31"/>
        <end position="52"/>
    </location>
</feature>
<protein>
    <submittedName>
        <fullName evidence="2">Uncharacterized protein</fullName>
    </submittedName>
</protein>